<dbReference type="PANTHER" id="PTHR15615:SF94">
    <property type="entry name" value="PHO85 CYCLIN-6-RELATED"/>
    <property type="match status" value="1"/>
</dbReference>
<dbReference type="AlphaFoldDB" id="A0A1Y1WL90"/>
<reference evidence="1 2" key="1">
    <citation type="submission" date="2016-07" db="EMBL/GenBank/DDBJ databases">
        <title>Pervasive Adenine N6-methylation of Active Genes in Fungi.</title>
        <authorList>
            <consortium name="DOE Joint Genome Institute"/>
            <person name="Mondo S.J."/>
            <person name="Dannebaum R.O."/>
            <person name="Kuo R.C."/>
            <person name="Labutti K."/>
            <person name="Haridas S."/>
            <person name="Kuo A."/>
            <person name="Salamov A."/>
            <person name="Ahrendt S.R."/>
            <person name="Lipzen A."/>
            <person name="Sullivan W."/>
            <person name="Andreopoulos W.B."/>
            <person name="Clum A."/>
            <person name="Lindquist E."/>
            <person name="Daum C."/>
            <person name="Ramamoorthy G.K."/>
            <person name="Gryganskyi A."/>
            <person name="Culley D."/>
            <person name="Magnuson J.K."/>
            <person name="James T.Y."/>
            <person name="O'Malley M.A."/>
            <person name="Stajich J.E."/>
            <person name="Spatafora J.W."/>
            <person name="Visel A."/>
            <person name="Grigoriev I.V."/>
        </authorList>
    </citation>
    <scope>NUCLEOTIDE SEQUENCE [LARGE SCALE GENOMIC DNA]</scope>
    <source>
        <strain evidence="1 2">ATCC 12442</strain>
    </source>
</reference>
<dbReference type="Proteomes" id="UP000193922">
    <property type="component" value="Unassembled WGS sequence"/>
</dbReference>
<dbReference type="GO" id="GO:0019901">
    <property type="term" value="F:protein kinase binding"/>
    <property type="evidence" value="ECO:0007669"/>
    <property type="project" value="InterPro"/>
</dbReference>
<dbReference type="GeneID" id="63799918"/>
<accession>A0A1Y1WL90</accession>
<dbReference type="Gene3D" id="1.10.472.10">
    <property type="entry name" value="Cyclin-like"/>
    <property type="match status" value="1"/>
</dbReference>
<dbReference type="GO" id="GO:0016538">
    <property type="term" value="F:cyclin-dependent protein serine/threonine kinase regulator activity"/>
    <property type="evidence" value="ECO:0007669"/>
    <property type="project" value="TreeGrafter"/>
</dbReference>
<dbReference type="OrthoDB" id="1060854at2759"/>
<protein>
    <submittedName>
        <fullName evidence="1">Uncharacterized protein</fullName>
    </submittedName>
</protein>
<keyword evidence="2" id="KW-1185">Reference proteome</keyword>
<dbReference type="Pfam" id="PF08613">
    <property type="entry name" value="Cyclin"/>
    <property type="match status" value="1"/>
</dbReference>
<dbReference type="EMBL" id="MCFD01000001">
    <property type="protein sequence ID" value="ORX74263.1"/>
    <property type="molecule type" value="Genomic_DNA"/>
</dbReference>
<dbReference type="PANTHER" id="PTHR15615">
    <property type="match status" value="1"/>
</dbReference>
<dbReference type="STRING" id="61395.A0A1Y1WL90"/>
<dbReference type="GO" id="GO:0005634">
    <property type="term" value="C:nucleus"/>
    <property type="evidence" value="ECO:0007669"/>
    <property type="project" value="TreeGrafter"/>
</dbReference>
<comment type="caution">
    <text evidence="1">The sequence shown here is derived from an EMBL/GenBank/DDBJ whole genome shotgun (WGS) entry which is preliminary data.</text>
</comment>
<dbReference type="InterPro" id="IPR013922">
    <property type="entry name" value="Cyclin_PHO80-like"/>
</dbReference>
<sequence length="158" mass="17978">MAFNLATTSAQETVRYVAAYLDDITGCSRALVLQAQHPEAHERHSSLTLFHARSVPTIDLETYLSRILKYCPCQNEVFLGLIVYMQQMIDRCARRRMPFAVDAYSIHRLLITGVTVASKWFSDVFFTNSRYAKVMSKSRCLVVILHTIGTMPMQCHGL</sequence>
<dbReference type="RefSeq" id="XP_040747474.1">
    <property type="nucleotide sequence ID" value="XM_040883270.1"/>
</dbReference>
<name>A0A1Y1WL90_9FUNG</name>
<dbReference type="GO" id="GO:0000307">
    <property type="term" value="C:cyclin-dependent protein kinase holoenzyme complex"/>
    <property type="evidence" value="ECO:0007669"/>
    <property type="project" value="TreeGrafter"/>
</dbReference>
<evidence type="ECO:0000313" key="2">
    <source>
        <dbReference type="Proteomes" id="UP000193922"/>
    </source>
</evidence>
<organism evidence="1 2">
    <name type="scientific">Linderina pennispora</name>
    <dbReference type="NCBI Taxonomy" id="61395"/>
    <lineage>
        <taxon>Eukaryota</taxon>
        <taxon>Fungi</taxon>
        <taxon>Fungi incertae sedis</taxon>
        <taxon>Zoopagomycota</taxon>
        <taxon>Kickxellomycotina</taxon>
        <taxon>Kickxellomycetes</taxon>
        <taxon>Kickxellales</taxon>
        <taxon>Kickxellaceae</taxon>
        <taxon>Linderina</taxon>
    </lineage>
</organism>
<gene>
    <name evidence="1" type="ORF">DL89DRAFT_12623</name>
</gene>
<proteinExistence type="predicted"/>
<evidence type="ECO:0000313" key="1">
    <source>
        <dbReference type="EMBL" id="ORX74263.1"/>
    </source>
</evidence>